<gene>
    <name evidence="2" type="ORF">GCM10022207_77170</name>
</gene>
<dbReference type="RefSeq" id="WP_345553680.1">
    <property type="nucleotide sequence ID" value="NZ_BAAAZA010000038.1"/>
</dbReference>
<feature type="region of interest" description="Disordered" evidence="1">
    <location>
        <begin position="78"/>
        <end position="109"/>
    </location>
</feature>
<evidence type="ECO:0000256" key="1">
    <source>
        <dbReference type="SAM" id="MobiDB-lite"/>
    </source>
</evidence>
<accession>A0ABP7LAY6</accession>
<reference evidence="3" key="1">
    <citation type="journal article" date="2019" name="Int. J. Syst. Evol. Microbiol.">
        <title>The Global Catalogue of Microorganisms (GCM) 10K type strain sequencing project: providing services to taxonomists for standard genome sequencing and annotation.</title>
        <authorList>
            <consortium name="The Broad Institute Genomics Platform"/>
            <consortium name="The Broad Institute Genome Sequencing Center for Infectious Disease"/>
            <person name="Wu L."/>
            <person name="Ma J."/>
        </authorList>
    </citation>
    <scope>NUCLEOTIDE SEQUENCE [LARGE SCALE GENOMIC DNA]</scope>
    <source>
        <strain evidence="3">JCM 16578</strain>
    </source>
</reference>
<evidence type="ECO:0000313" key="3">
    <source>
        <dbReference type="Proteomes" id="UP001501563"/>
    </source>
</evidence>
<dbReference type="Proteomes" id="UP001501563">
    <property type="component" value="Unassembled WGS sequence"/>
</dbReference>
<organism evidence="2 3">
    <name type="scientific">Streptomyces lannensis</name>
    <dbReference type="NCBI Taxonomy" id="766498"/>
    <lineage>
        <taxon>Bacteria</taxon>
        <taxon>Bacillati</taxon>
        <taxon>Actinomycetota</taxon>
        <taxon>Actinomycetes</taxon>
        <taxon>Kitasatosporales</taxon>
        <taxon>Streptomycetaceae</taxon>
        <taxon>Streptomyces</taxon>
    </lineage>
</organism>
<protein>
    <submittedName>
        <fullName evidence="2">HEXXH motif-containing putative peptide modification protein</fullName>
    </submittedName>
</protein>
<proteinExistence type="predicted"/>
<keyword evidence="3" id="KW-1185">Reference proteome</keyword>
<sequence>MILPEVSDQALAELGRTEGGPDTLAHLVRDQDTRRLLVLRTVLDAVDGADESVCAAAARARVREDWALLVESDRVGPAGGRAAAASGAEHTQGPATRPHDPVGPRRSPARDRLLYPLLGPWAKRCLSGLNAERRGPAQERARELARDLAHFSTVAAAAAARAGLSFTVRLTARNGVIALPSLGTLHTAEGGDAVVYVLCRQGRLTIRQSGALDVVVYPETGVGAWSGSLAWTPAYALPGLVGGAAPMPLDDLDPYRTVREGSRHETMSGPVTLDEAERKRWVQAWAGTAEALRPAGEGRLAEAVALLRCLVPLAVPPGGSADGRGTGSCSATRREAFGALLSSTPPTPTLFAATLVHELNHAKLAALSDMATLHRAGPRERYFAPWRPDPRPFDGLLQGAYSHLALADFHQRVALAATNAADGEAAWTLHARYHAQVGAALPALVATSELTSVGRRFVDGMVATYERMTDQPAPHRLVARAEAYIRAARDLWVQRHGPGLSSTE</sequence>
<comment type="caution">
    <text evidence="2">The sequence shown here is derived from an EMBL/GenBank/DDBJ whole genome shotgun (WGS) entry which is preliminary data.</text>
</comment>
<dbReference type="InterPro" id="IPR026337">
    <property type="entry name" value="AKG_HExxH"/>
</dbReference>
<name>A0ABP7LAY6_9ACTN</name>
<evidence type="ECO:0000313" key="2">
    <source>
        <dbReference type="EMBL" id="GAA3897403.1"/>
    </source>
</evidence>
<dbReference type="NCBIfam" id="TIGR04267">
    <property type="entry name" value="mod_HExxH"/>
    <property type="match status" value="1"/>
</dbReference>
<dbReference type="EMBL" id="BAAAZA010000038">
    <property type="protein sequence ID" value="GAA3897403.1"/>
    <property type="molecule type" value="Genomic_DNA"/>
</dbReference>
<feature type="compositionally biased region" description="Basic and acidic residues" evidence="1">
    <location>
        <begin position="97"/>
        <end position="109"/>
    </location>
</feature>